<dbReference type="OMA" id="GVNRSWE"/>
<comment type="similarity">
    <text evidence="2">Belongs to the PPR family. P subfamily.</text>
</comment>
<dbReference type="SUPFAM" id="SSF48452">
    <property type="entry name" value="TPR-like"/>
    <property type="match status" value="1"/>
</dbReference>
<evidence type="ECO:0000313" key="7">
    <source>
        <dbReference type="EMBL" id="OVA16787.1"/>
    </source>
</evidence>
<dbReference type="Gene3D" id="1.25.40.10">
    <property type="entry name" value="Tetratricopeptide repeat domain"/>
    <property type="match status" value="3"/>
</dbReference>
<keyword evidence="3" id="KW-0677">Repeat</keyword>
<gene>
    <name evidence="7" type="ORF">BVC80_1543g243</name>
</gene>
<dbReference type="InterPro" id="IPR011990">
    <property type="entry name" value="TPR-like_helical_dom_sf"/>
</dbReference>
<organism evidence="7 8">
    <name type="scientific">Macleaya cordata</name>
    <name type="common">Five-seeded plume-poppy</name>
    <name type="synonym">Bocconia cordata</name>
    <dbReference type="NCBI Taxonomy" id="56857"/>
    <lineage>
        <taxon>Eukaryota</taxon>
        <taxon>Viridiplantae</taxon>
        <taxon>Streptophyta</taxon>
        <taxon>Embryophyta</taxon>
        <taxon>Tracheophyta</taxon>
        <taxon>Spermatophyta</taxon>
        <taxon>Magnoliopsida</taxon>
        <taxon>Ranunculales</taxon>
        <taxon>Papaveraceae</taxon>
        <taxon>Papaveroideae</taxon>
        <taxon>Macleaya</taxon>
    </lineage>
</organism>
<dbReference type="NCBIfam" id="TIGR00756">
    <property type="entry name" value="PPR"/>
    <property type="match status" value="3"/>
</dbReference>
<dbReference type="PANTHER" id="PTHR45717">
    <property type="entry name" value="OS12G0527900 PROTEIN"/>
    <property type="match status" value="1"/>
</dbReference>
<dbReference type="Pfam" id="PF01535">
    <property type="entry name" value="PPR"/>
    <property type="match status" value="2"/>
</dbReference>
<feature type="repeat" description="PPR" evidence="6">
    <location>
        <begin position="136"/>
        <end position="170"/>
    </location>
</feature>
<keyword evidence="5" id="KW-0496">Mitochondrion</keyword>
<comment type="subcellular location">
    <subcellularLocation>
        <location evidence="1">Mitochondrion</location>
    </subcellularLocation>
</comment>
<dbReference type="OrthoDB" id="1717827at2759"/>
<dbReference type="AlphaFoldDB" id="A0A200R237"/>
<dbReference type="GO" id="GO:0003729">
    <property type="term" value="F:mRNA binding"/>
    <property type="evidence" value="ECO:0007669"/>
    <property type="project" value="UniProtKB-ARBA"/>
</dbReference>
<accession>A0A200R237</accession>
<comment type="caution">
    <text evidence="7">The sequence shown here is derived from an EMBL/GenBank/DDBJ whole genome shotgun (WGS) entry which is preliminary data.</text>
</comment>
<feature type="repeat" description="PPR" evidence="6">
    <location>
        <begin position="206"/>
        <end position="240"/>
    </location>
</feature>
<dbReference type="Proteomes" id="UP000195402">
    <property type="component" value="Unassembled WGS sequence"/>
</dbReference>
<keyword evidence="8" id="KW-1185">Reference proteome</keyword>
<feature type="repeat" description="PPR" evidence="6">
    <location>
        <begin position="171"/>
        <end position="205"/>
    </location>
</feature>
<evidence type="ECO:0000256" key="1">
    <source>
        <dbReference type="ARBA" id="ARBA00004173"/>
    </source>
</evidence>
<evidence type="ECO:0000256" key="6">
    <source>
        <dbReference type="PROSITE-ProRule" id="PRU00708"/>
    </source>
</evidence>
<dbReference type="Pfam" id="PF13041">
    <property type="entry name" value="PPR_2"/>
    <property type="match status" value="1"/>
</dbReference>
<protein>
    <submittedName>
        <fullName evidence="7">Pentatricopeptide repeat</fullName>
    </submittedName>
</protein>
<dbReference type="FunFam" id="1.25.40.10:FF:000385">
    <property type="entry name" value="Pentatricopeptide repeat-containing protein mitochondrial"/>
    <property type="match status" value="1"/>
</dbReference>
<dbReference type="PANTHER" id="PTHR45717:SF5">
    <property type="entry name" value="PENTACOTRIPEPTIDE-REPEAT REGION OF PRORP DOMAIN-CONTAINING PROTEIN"/>
    <property type="match status" value="1"/>
</dbReference>
<sequence length="500" mass="57233">MAKNVSRLISYGASAASRRLSTATAATTTASIKDGENSLYRRLSFLGGTDKNVADTLNEWVKEGKPIGKTEAIGCVTQLRKYKKYKHAIQIMDWLENRDRDLAQADHAIRLDLIAKTEGIESAEKYFERLPEPAKNKLTYGALLYCYCQNKMTEKALALFEKMTDLNLVSSYLPYNNLMSLYTRVGEPEKVPPLVQKMKEKNIKPDPYTYTFLMNSYASLKDIEGVERTMEEMKKDKVKSDWSTYGTLASIYVKAGLFDKANPVLKELEKMDNVRDRKPYHILMGLYALANNKLGVNRVWESLKSAFPKTTNMSYVSLLHALNRLGDTDGLEKHFKEWESSCSDYDIRVANFLIESYLTRDMITEAELLREDAVKKGGDPNSRTLYTFMKFYLKKHQIDLALKYFVDAVSKSKDNKWEPSEETICTFRKYFEEGKDVDGAEKFFKSLKKVRSLDSEDYDSLLRTYIAAGKREPHMRQRMEADGIELSSGINKLLGRVCPA</sequence>
<name>A0A200R237_MACCD</name>
<reference evidence="7 8" key="1">
    <citation type="journal article" date="2017" name="Mol. Plant">
        <title>The Genome of Medicinal Plant Macleaya cordata Provides New Insights into Benzylisoquinoline Alkaloids Metabolism.</title>
        <authorList>
            <person name="Liu X."/>
            <person name="Liu Y."/>
            <person name="Huang P."/>
            <person name="Ma Y."/>
            <person name="Qing Z."/>
            <person name="Tang Q."/>
            <person name="Cao H."/>
            <person name="Cheng P."/>
            <person name="Zheng Y."/>
            <person name="Yuan Z."/>
            <person name="Zhou Y."/>
            <person name="Liu J."/>
            <person name="Tang Z."/>
            <person name="Zhuo Y."/>
            <person name="Zhang Y."/>
            <person name="Yu L."/>
            <person name="Huang J."/>
            <person name="Yang P."/>
            <person name="Peng Q."/>
            <person name="Zhang J."/>
            <person name="Jiang W."/>
            <person name="Zhang Z."/>
            <person name="Lin K."/>
            <person name="Ro D.K."/>
            <person name="Chen X."/>
            <person name="Xiong X."/>
            <person name="Shang Y."/>
            <person name="Huang S."/>
            <person name="Zeng J."/>
        </authorList>
    </citation>
    <scope>NUCLEOTIDE SEQUENCE [LARGE SCALE GENOMIC DNA]</scope>
    <source>
        <strain evidence="8">cv. BLH2017</strain>
        <tissue evidence="7">Root</tissue>
    </source>
</reference>
<evidence type="ECO:0000256" key="4">
    <source>
        <dbReference type="ARBA" id="ARBA00022946"/>
    </source>
</evidence>
<dbReference type="GO" id="GO:0005739">
    <property type="term" value="C:mitochondrion"/>
    <property type="evidence" value="ECO:0007669"/>
    <property type="project" value="UniProtKB-SubCell"/>
</dbReference>
<evidence type="ECO:0000313" key="8">
    <source>
        <dbReference type="Proteomes" id="UP000195402"/>
    </source>
</evidence>
<dbReference type="InterPro" id="IPR002885">
    <property type="entry name" value="PPR_rpt"/>
</dbReference>
<dbReference type="InParanoid" id="A0A200R237"/>
<dbReference type="SUPFAM" id="SSF81901">
    <property type="entry name" value="HCP-like"/>
    <property type="match status" value="1"/>
</dbReference>
<evidence type="ECO:0000256" key="2">
    <source>
        <dbReference type="ARBA" id="ARBA00007626"/>
    </source>
</evidence>
<dbReference type="PROSITE" id="PS51375">
    <property type="entry name" value="PPR"/>
    <property type="match status" value="3"/>
</dbReference>
<evidence type="ECO:0000256" key="3">
    <source>
        <dbReference type="ARBA" id="ARBA00022737"/>
    </source>
</evidence>
<dbReference type="EMBL" id="MVGT01000481">
    <property type="protein sequence ID" value="OVA16787.1"/>
    <property type="molecule type" value="Genomic_DNA"/>
</dbReference>
<keyword evidence="4" id="KW-0809">Transit peptide</keyword>
<proteinExistence type="inferred from homology"/>
<evidence type="ECO:0000256" key="5">
    <source>
        <dbReference type="ARBA" id="ARBA00023128"/>
    </source>
</evidence>